<reference evidence="1 2" key="1">
    <citation type="submission" date="2021-02" db="EMBL/GenBank/DDBJ databases">
        <title>Niveibacterium changnyeongensis HC41.</title>
        <authorList>
            <person name="Kang M."/>
        </authorList>
    </citation>
    <scope>NUCLEOTIDE SEQUENCE [LARGE SCALE GENOMIC DNA]</scope>
    <source>
        <strain evidence="1 2">HC41</strain>
    </source>
</reference>
<sequence>MFALMIGALRCPRVCVLLVACLMPRLAGAIDIVTLTAPESSNDPRTAYNVQLVQLALEKTRARSGEFEIRISPPMNTARAIEEARAGSLPNLIVMTTFENRLLDDGFDYVRFPVDFGVTGYRICFVSPEARDAVSQVSTLDALRKFSIGQGRGWADVGILRHNGFRVEEVGGYEALFGMVASSRFDLFCRGINELEPELRAHAHIRNLDYDRSFALAYLLPRFFFSNKKNDRILRRITEGLQAAWLDGSTARRASSGLRNTATR</sequence>
<proteinExistence type="predicted"/>
<evidence type="ECO:0008006" key="3">
    <source>
        <dbReference type="Google" id="ProtNLM"/>
    </source>
</evidence>
<dbReference type="EMBL" id="CP071060">
    <property type="protein sequence ID" value="QSI78485.1"/>
    <property type="molecule type" value="Genomic_DNA"/>
</dbReference>
<dbReference type="SUPFAM" id="SSF53850">
    <property type="entry name" value="Periplasmic binding protein-like II"/>
    <property type="match status" value="1"/>
</dbReference>
<name>A0ABX7M9R2_9RHOO</name>
<protein>
    <recommendedName>
        <fullName evidence="3">Transporter substrate-binding domain-containing protein</fullName>
    </recommendedName>
</protein>
<dbReference type="Proteomes" id="UP000663570">
    <property type="component" value="Chromosome"/>
</dbReference>
<evidence type="ECO:0000313" key="1">
    <source>
        <dbReference type="EMBL" id="QSI78485.1"/>
    </source>
</evidence>
<evidence type="ECO:0000313" key="2">
    <source>
        <dbReference type="Proteomes" id="UP000663570"/>
    </source>
</evidence>
<dbReference type="RefSeq" id="WP_206255846.1">
    <property type="nucleotide sequence ID" value="NZ_CP071060.1"/>
</dbReference>
<organism evidence="1 2">
    <name type="scientific">Niveibacterium microcysteis</name>
    <dbReference type="NCBI Taxonomy" id="2811415"/>
    <lineage>
        <taxon>Bacteria</taxon>
        <taxon>Pseudomonadati</taxon>
        <taxon>Pseudomonadota</taxon>
        <taxon>Betaproteobacteria</taxon>
        <taxon>Rhodocyclales</taxon>
        <taxon>Rhodocyclaceae</taxon>
        <taxon>Niveibacterium</taxon>
    </lineage>
</organism>
<keyword evidence="2" id="KW-1185">Reference proteome</keyword>
<accession>A0ABX7M9R2</accession>
<gene>
    <name evidence="1" type="ORF">JY500_07695</name>
</gene>